<organism evidence="2 3">
    <name type="scientific">Sphaeroforma arctica JP610</name>
    <dbReference type="NCBI Taxonomy" id="667725"/>
    <lineage>
        <taxon>Eukaryota</taxon>
        <taxon>Ichthyosporea</taxon>
        <taxon>Ichthyophonida</taxon>
        <taxon>Sphaeroforma</taxon>
    </lineage>
</organism>
<gene>
    <name evidence="2" type="ORF">SARC_15816</name>
</gene>
<dbReference type="Proteomes" id="UP000054560">
    <property type="component" value="Unassembled WGS sequence"/>
</dbReference>
<dbReference type="EMBL" id="KQ248388">
    <property type="protein sequence ID" value="KNC71646.1"/>
    <property type="molecule type" value="Genomic_DNA"/>
</dbReference>
<dbReference type="RefSeq" id="XP_014145548.1">
    <property type="nucleotide sequence ID" value="XM_014290073.1"/>
</dbReference>
<evidence type="ECO:0000313" key="3">
    <source>
        <dbReference type="Proteomes" id="UP000054560"/>
    </source>
</evidence>
<protein>
    <submittedName>
        <fullName evidence="2">Uncharacterized protein</fullName>
    </submittedName>
</protein>
<evidence type="ECO:0000256" key="1">
    <source>
        <dbReference type="SAM" id="Coils"/>
    </source>
</evidence>
<reference evidence="2 3" key="1">
    <citation type="submission" date="2011-02" db="EMBL/GenBank/DDBJ databases">
        <title>The Genome Sequence of Sphaeroforma arctica JP610.</title>
        <authorList>
            <consortium name="The Broad Institute Genome Sequencing Platform"/>
            <person name="Russ C."/>
            <person name="Cuomo C."/>
            <person name="Young S.K."/>
            <person name="Zeng Q."/>
            <person name="Gargeya S."/>
            <person name="Alvarado L."/>
            <person name="Berlin A."/>
            <person name="Chapman S.B."/>
            <person name="Chen Z."/>
            <person name="Freedman E."/>
            <person name="Gellesch M."/>
            <person name="Goldberg J."/>
            <person name="Griggs A."/>
            <person name="Gujja S."/>
            <person name="Heilman E."/>
            <person name="Heiman D."/>
            <person name="Howarth C."/>
            <person name="Mehta T."/>
            <person name="Neiman D."/>
            <person name="Pearson M."/>
            <person name="Roberts A."/>
            <person name="Saif S."/>
            <person name="Shea T."/>
            <person name="Shenoy N."/>
            <person name="Sisk P."/>
            <person name="Stolte C."/>
            <person name="Sykes S."/>
            <person name="White J."/>
            <person name="Yandava C."/>
            <person name="Burger G."/>
            <person name="Gray M.W."/>
            <person name="Holland P.W.H."/>
            <person name="King N."/>
            <person name="Lang F.B.F."/>
            <person name="Roger A.J."/>
            <person name="Ruiz-Trillo I."/>
            <person name="Haas B."/>
            <person name="Nusbaum C."/>
            <person name="Birren B."/>
        </authorList>
    </citation>
    <scope>NUCLEOTIDE SEQUENCE [LARGE SCALE GENOMIC DNA]</scope>
    <source>
        <strain evidence="2 3">JP610</strain>
    </source>
</reference>
<keyword evidence="3" id="KW-1185">Reference proteome</keyword>
<feature type="non-terminal residue" evidence="2">
    <location>
        <position position="69"/>
    </location>
</feature>
<name>A0A0L0F4Z0_9EUKA</name>
<sequence>MASTAPRPVPTAGDVRTIIEYTTDPQLEAEVATLKARVAELEGINKELEETILEVQDVAVGKLTSLLQA</sequence>
<accession>A0A0L0F4Z0</accession>
<proteinExistence type="predicted"/>
<evidence type="ECO:0000313" key="2">
    <source>
        <dbReference type="EMBL" id="KNC71646.1"/>
    </source>
</evidence>
<dbReference type="AlphaFoldDB" id="A0A0L0F4Z0"/>
<feature type="coiled-coil region" evidence="1">
    <location>
        <begin position="31"/>
        <end position="58"/>
    </location>
</feature>
<dbReference type="GeneID" id="25916320"/>
<keyword evidence="1" id="KW-0175">Coiled coil</keyword>